<dbReference type="InterPro" id="IPR027417">
    <property type="entry name" value="P-loop_NTPase"/>
</dbReference>
<dbReference type="Pfam" id="PF00437">
    <property type="entry name" value="T2SSE"/>
    <property type="match status" value="1"/>
</dbReference>
<evidence type="ECO:0000313" key="5">
    <source>
        <dbReference type="EMBL" id="GAI74150.1"/>
    </source>
</evidence>
<feature type="domain" description="Type II secretion system protein GspE N-terminal" evidence="4">
    <location>
        <begin position="59"/>
        <end position="144"/>
    </location>
</feature>
<evidence type="ECO:0000259" key="3">
    <source>
        <dbReference type="Pfam" id="PF00437"/>
    </source>
</evidence>
<dbReference type="GO" id="GO:0005886">
    <property type="term" value="C:plasma membrane"/>
    <property type="evidence" value="ECO:0007669"/>
    <property type="project" value="TreeGrafter"/>
</dbReference>
<accession>X1SFG2</accession>
<feature type="domain" description="Bacterial type II secretion system protein E" evidence="3">
    <location>
        <begin position="177"/>
        <end position="271"/>
    </location>
</feature>
<dbReference type="GO" id="GO:0016887">
    <property type="term" value="F:ATP hydrolysis activity"/>
    <property type="evidence" value="ECO:0007669"/>
    <property type="project" value="TreeGrafter"/>
</dbReference>
<dbReference type="InterPro" id="IPR037257">
    <property type="entry name" value="T2SS_E_N_sf"/>
</dbReference>
<evidence type="ECO:0008006" key="6">
    <source>
        <dbReference type="Google" id="ProtNLM"/>
    </source>
</evidence>
<dbReference type="PANTHER" id="PTHR30258:SF2">
    <property type="entry name" value="COMG OPERON PROTEIN 1"/>
    <property type="match status" value="1"/>
</dbReference>
<dbReference type="Gene3D" id="3.30.450.90">
    <property type="match status" value="1"/>
</dbReference>
<keyword evidence="1" id="KW-0547">Nucleotide-binding</keyword>
<dbReference type="GO" id="GO:0005524">
    <property type="term" value="F:ATP binding"/>
    <property type="evidence" value="ECO:0007669"/>
    <property type="project" value="UniProtKB-KW"/>
</dbReference>
<dbReference type="EMBL" id="BARW01007604">
    <property type="protein sequence ID" value="GAI74150.1"/>
    <property type="molecule type" value="Genomic_DNA"/>
</dbReference>
<protein>
    <recommendedName>
        <fullName evidence="6">Type II secretion system protein GspE</fullName>
    </recommendedName>
</protein>
<dbReference type="SUPFAM" id="SSF52540">
    <property type="entry name" value="P-loop containing nucleoside triphosphate hydrolases"/>
    <property type="match status" value="1"/>
</dbReference>
<dbReference type="InterPro" id="IPR007831">
    <property type="entry name" value="T2SS_GspE_N"/>
</dbReference>
<dbReference type="AlphaFoldDB" id="X1SFG2"/>
<organism evidence="5">
    <name type="scientific">marine sediment metagenome</name>
    <dbReference type="NCBI Taxonomy" id="412755"/>
    <lineage>
        <taxon>unclassified sequences</taxon>
        <taxon>metagenomes</taxon>
        <taxon>ecological metagenomes</taxon>
    </lineage>
</organism>
<keyword evidence="2" id="KW-0067">ATP-binding</keyword>
<sequence length="271" mass="30441">MMHKLIGEILKEVCNLSEELLDEALKIQKEKGGRVGEILIQMGAIAEVDLLKALGIQFGLPLWSTISTGNVDINFTQNIPILFLKKYKMVPVATPDGVYIAVNDPMLFQPLDDLRAILGWDGVETVLAPHSSILSAINFVYDMSRDSAEQVIQDMHEEDRDLIISEIEETGDLLDDTSDAPIIKLVNLMLSQAVKARASDIHIEPYQNRIKIRHRVDGILYDMLTPPKHIQSTLISRIKIMAKLNIAEKRLPQDGRMEIRIGDKNVDIRVA</sequence>
<dbReference type="Gene3D" id="3.30.300.160">
    <property type="entry name" value="Type II secretion system, protein E, N-terminal domain"/>
    <property type="match status" value="1"/>
</dbReference>
<gene>
    <name evidence="5" type="ORF">S12H4_15789</name>
</gene>
<reference evidence="5" key="1">
    <citation type="journal article" date="2014" name="Front. Microbiol.">
        <title>High frequency of phylogenetically diverse reductive dehalogenase-homologous genes in deep subseafloor sedimentary metagenomes.</title>
        <authorList>
            <person name="Kawai M."/>
            <person name="Futagami T."/>
            <person name="Toyoda A."/>
            <person name="Takaki Y."/>
            <person name="Nishi S."/>
            <person name="Hori S."/>
            <person name="Arai W."/>
            <person name="Tsubouchi T."/>
            <person name="Morono Y."/>
            <person name="Uchiyama I."/>
            <person name="Ito T."/>
            <person name="Fujiyama A."/>
            <person name="Inagaki F."/>
            <person name="Takami H."/>
        </authorList>
    </citation>
    <scope>NUCLEOTIDE SEQUENCE</scope>
    <source>
        <strain evidence="5">Expedition CK06-06</strain>
    </source>
</reference>
<dbReference type="Pfam" id="PF05157">
    <property type="entry name" value="MshEN"/>
    <property type="match status" value="1"/>
</dbReference>
<dbReference type="InterPro" id="IPR001482">
    <property type="entry name" value="T2SS/T4SS_dom"/>
</dbReference>
<comment type="caution">
    <text evidence="5">The sequence shown here is derived from an EMBL/GenBank/DDBJ whole genome shotgun (WGS) entry which is preliminary data.</text>
</comment>
<evidence type="ECO:0000256" key="1">
    <source>
        <dbReference type="ARBA" id="ARBA00022741"/>
    </source>
</evidence>
<name>X1SFG2_9ZZZZ</name>
<proteinExistence type="predicted"/>
<feature type="non-terminal residue" evidence="5">
    <location>
        <position position="271"/>
    </location>
</feature>
<dbReference type="PANTHER" id="PTHR30258">
    <property type="entry name" value="TYPE II SECRETION SYSTEM PROTEIN GSPE-RELATED"/>
    <property type="match status" value="1"/>
</dbReference>
<evidence type="ECO:0000259" key="4">
    <source>
        <dbReference type="Pfam" id="PF05157"/>
    </source>
</evidence>
<dbReference type="SUPFAM" id="SSF160246">
    <property type="entry name" value="EspE N-terminal domain-like"/>
    <property type="match status" value="1"/>
</dbReference>
<evidence type="ECO:0000256" key="2">
    <source>
        <dbReference type="ARBA" id="ARBA00022840"/>
    </source>
</evidence>